<dbReference type="InterPro" id="IPR011546">
    <property type="entry name" value="Pept_M41_FtsH_extracell"/>
</dbReference>
<evidence type="ECO:0000256" key="9">
    <source>
        <dbReference type="ARBA" id="ARBA00022833"/>
    </source>
</evidence>
<evidence type="ECO:0000256" key="17">
    <source>
        <dbReference type="SAM" id="MobiDB-lite"/>
    </source>
</evidence>
<proteinExistence type="inferred from homology"/>
<keyword evidence="4 15" id="KW-0645">Protease</keyword>
<dbReference type="PANTHER" id="PTHR23076:SF97">
    <property type="entry name" value="ATP-DEPENDENT ZINC METALLOPROTEASE YME1L1"/>
    <property type="match status" value="1"/>
</dbReference>
<dbReference type="GO" id="GO:0005524">
    <property type="term" value="F:ATP binding"/>
    <property type="evidence" value="ECO:0007669"/>
    <property type="project" value="UniProtKB-UniRule"/>
</dbReference>
<dbReference type="EC" id="3.4.24.-" evidence="15"/>
<dbReference type="InterPro" id="IPR003959">
    <property type="entry name" value="ATPase_AAA_core"/>
</dbReference>
<evidence type="ECO:0000256" key="1">
    <source>
        <dbReference type="ARBA" id="ARBA00004370"/>
    </source>
</evidence>
<evidence type="ECO:0000256" key="14">
    <source>
        <dbReference type="ARBA" id="ARBA00061570"/>
    </source>
</evidence>
<comment type="cofactor">
    <cofactor evidence="15">
        <name>Zn(2+)</name>
        <dbReference type="ChEBI" id="CHEBI:29105"/>
    </cofactor>
    <text evidence="15">Binds 1 zinc ion per subunit.</text>
</comment>
<dbReference type="NCBIfam" id="TIGR01241">
    <property type="entry name" value="FtsH_fam"/>
    <property type="match status" value="1"/>
</dbReference>
<name>A0A931J0L8_9BURK</name>
<dbReference type="RefSeq" id="WP_198100967.1">
    <property type="nucleotide sequence ID" value="NZ_JAEDAL010000005.1"/>
</dbReference>
<dbReference type="Gene3D" id="3.30.720.210">
    <property type="match status" value="1"/>
</dbReference>
<feature type="active site" evidence="15">
    <location>
        <position position="423"/>
    </location>
</feature>
<comment type="similarity">
    <text evidence="16">Belongs to the AAA ATPase family.</text>
</comment>
<keyword evidence="20" id="KW-1185">Reference proteome</keyword>
<comment type="caution">
    <text evidence="19">The sequence shown here is derived from an EMBL/GenBank/DDBJ whole genome shotgun (WGS) entry which is preliminary data.</text>
</comment>
<evidence type="ECO:0000256" key="13">
    <source>
        <dbReference type="ARBA" id="ARBA00023136"/>
    </source>
</evidence>
<dbReference type="GO" id="GO:0004222">
    <property type="term" value="F:metalloendopeptidase activity"/>
    <property type="evidence" value="ECO:0007669"/>
    <property type="project" value="InterPro"/>
</dbReference>
<dbReference type="GO" id="GO:0030163">
    <property type="term" value="P:protein catabolic process"/>
    <property type="evidence" value="ECO:0007669"/>
    <property type="project" value="UniProtKB-UniRule"/>
</dbReference>
<dbReference type="GO" id="GO:0008270">
    <property type="term" value="F:zinc ion binding"/>
    <property type="evidence" value="ECO:0007669"/>
    <property type="project" value="UniProtKB-UniRule"/>
</dbReference>
<dbReference type="Proteomes" id="UP000620139">
    <property type="component" value="Unassembled WGS sequence"/>
</dbReference>
<dbReference type="GO" id="GO:0016887">
    <property type="term" value="F:ATP hydrolysis activity"/>
    <property type="evidence" value="ECO:0007669"/>
    <property type="project" value="UniProtKB-UniRule"/>
</dbReference>
<keyword evidence="7 15" id="KW-0547">Nucleotide-binding</keyword>
<comment type="subcellular location">
    <subcellularLocation>
        <location evidence="15">Cell membrane</location>
        <topology evidence="15">Multi-pass membrane protein</topology>
        <orientation evidence="15">Cytoplasmic side</orientation>
    </subcellularLocation>
    <subcellularLocation>
        <location evidence="1">Membrane</location>
    </subcellularLocation>
</comment>
<dbReference type="InterPro" id="IPR041569">
    <property type="entry name" value="AAA_lid_3"/>
</dbReference>
<comment type="similarity">
    <text evidence="2 15">In the C-terminal section; belongs to the peptidase M41 family.</text>
</comment>
<comment type="subunit">
    <text evidence="15">Homohexamer.</text>
</comment>
<dbReference type="CDD" id="cd19501">
    <property type="entry name" value="RecA-like_FtsH"/>
    <property type="match status" value="1"/>
</dbReference>
<dbReference type="GO" id="GO:0004176">
    <property type="term" value="F:ATP-dependent peptidase activity"/>
    <property type="evidence" value="ECO:0007669"/>
    <property type="project" value="InterPro"/>
</dbReference>
<keyword evidence="3 15" id="KW-1003">Cell membrane</keyword>
<dbReference type="SUPFAM" id="SSF140990">
    <property type="entry name" value="FtsH protease domain-like"/>
    <property type="match status" value="1"/>
</dbReference>
<evidence type="ECO:0000256" key="5">
    <source>
        <dbReference type="ARBA" id="ARBA00022692"/>
    </source>
</evidence>
<sequence length="632" mass="69336">MNNPWFSKVAVWAIILLVLFTLFKHFDRSNVRGEAMQYSDFLADVNAGRIASAKLVEGAGGVEIRAKTTDGRDISVQGGFSDRGLTGDLIRNNVKFSFEKREEQGLLMTLLLSWGPMLLLIGVWIYFMRQMQGGGKGGAFSFGKSKARMLDENNNATTFADVAGCDEAKEEVKELVDFLKDPQKFQKLGGRIPRGVLLVGPPGTGKTLLAKAIAGEAKVPFFTISGSDFVEMFVGVGAARVRDMFEQAKKNAPCIIFIDEIDAVGRHRGAGLGGGNDEREQTLNQMLVEMDGFETNLGVIVMAATNRPDILDPALLRPGRFDRQVYVTLPDIRGREQILNVHMRKVPIGGDVKAEVIARGTPGFSGADLANLVNEAALFAARRNGRVVEMIDFERAKDKILMGAERKTMVMDEEERKNTAYHEAGHALIGRLLPKLDPVHKVTIIPRGRALGVTVFLPEKDRYSNDKERMLNSIAMAYGGRIAEEVFMGQMTTGAGNDFERATQIARDMVMRYGMSDALGTMVYAENEGEVFLGRSVTQTKNISEDTMRKVDSEVRRILDEQYRIARKLIEEHSDKMHAMAKALLEWETIDGEQVEDIMQGRPPRPPAAQGGTPPSAGGDGGAPVTGTTATA</sequence>
<evidence type="ECO:0000256" key="12">
    <source>
        <dbReference type="ARBA" id="ARBA00023049"/>
    </source>
</evidence>
<evidence type="ECO:0000256" key="6">
    <source>
        <dbReference type="ARBA" id="ARBA00022723"/>
    </source>
</evidence>
<protein>
    <recommendedName>
        <fullName evidence="15">ATP-dependent zinc metalloprotease FtsH</fullName>
        <ecNumber evidence="15">3.4.24.-</ecNumber>
    </recommendedName>
</protein>
<dbReference type="InterPro" id="IPR027417">
    <property type="entry name" value="P-loop_NTPase"/>
</dbReference>
<gene>
    <name evidence="15 19" type="primary">ftsH</name>
    <name evidence="19" type="ORF">I7X43_10840</name>
</gene>
<evidence type="ECO:0000256" key="8">
    <source>
        <dbReference type="ARBA" id="ARBA00022801"/>
    </source>
</evidence>
<keyword evidence="8 15" id="KW-0378">Hydrolase</keyword>
<evidence type="ECO:0000256" key="3">
    <source>
        <dbReference type="ARBA" id="ARBA00022475"/>
    </source>
</evidence>
<dbReference type="InterPro" id="IPR003960">
    <property type="entry name" value="ATPase_AAA_CS"/>
</dbReference>
<dbReference type="HAMAP" id="MF_01458">
    <property type="entry name" value="FtsH"/>
    <property type="match status" value="1"/>
</dbReference>
<dbReference type="SMART" id="SM00382">
    <property type="entry name" value="AAA"/>
    <property type="match status" value="1"/>
</dbReference>
<evidence type="ECO:0000313" key="20">
    <source>
        <dbReference type="Proteomes" id="UP000620139"/>
    </source>
</evidence>
<evidence type="ECO:0000256" key="7">
    <source>
        <dbReference type="ARBA" id="ARBA00022741"/>
    </source>
</evidence>
<evidence type="ECO:0000256" key="2">
    <source>
        <dbReference type="ARBA" id="ARBA00010044"/>
    </source>
</evidence>
<feature type="binding site" evidence="15">
    <location>
        <begin position="200"/>
        <end position="207"/>
    </location>
    <ligand>
        <name>ATP</name>
        <dbReference type="ChEBI" id="CHEBI:30616"/>
    </ligand>
</feature>
<dbReference type="InterPro" id="IPR003593">
    <property type="entry name" value="AAA+_ATPase"/>
</dbReference>
<dbReference type="SUPFAM" id="SSF52540">
    <property type="entry name" value="P-loop containing nucleoside triphosphate hydrolases"/>
    <property type="match status" value="1"/>
</dbReference>
<keyword evidence="9 15" id="KW-0862">Zinc</keyword>
<feature type="transmembrane region" description="Helical" evidence="15">
    <location>
        <begin position="6"/>
        <end position="23"/>
    </location>
</feature>
<feature type="binding site" evidence="15">
    <location>
        <position position="498"/>
    </location>
    <ligand>
        <name>Zn(2+)</name>
        <dbReference type="ChEBI" id="CHEBI:29105"/>
        <note>catalytic</note>
    </ligand>
</feature>
<dbReference type="PANTHER" id="PTHR23076">
    <property type="entry name" value="METALLOPROTEASE M41 FTSH"/>
    <property type="match status" value="1"/>
</dbReference>
<dbReference type="Pfam" id="PF17862">
    <property type="entry name" value="AAA_lid_3"/>
    <property type="match status" value="1"/>
</dbReference>
<dbReference type="FunFam" id="1.20.58.760:FF:000001">
    <property type="entry name" value="ATP-dependent zinc metalloprotease FtsH"/>
    <property type="match status" value="1"/>
</dbReference>
<keyword evidence="12 15" id="KW-0482">Metalloprotease</keyword>
<dbReference type="AlphaFoldDB" id="A0A931J0L8"/>
<feature type="transmembrane region" description="Helical" evidence="15">
    <location>
        <begin position="105"/>
        <end position="127"/>
    </location>
</feature>
<keyword evidence="11 15" id="KW-1133">Transmembrane helix</keyword>
<comment type="function">
    <text evidence="15">Acts as a processive, ATP-dependent zinc metallopeptidase for both cytoplasmic and membrane proteins. Plays a role in the quality control of integral membrane proteins.</text>
</comment>
<evidence type="ECO:0000313" key="19">
    <source>
        <dbReference type="EMBL" id="MBH9553343.1"/>
    </source>
</evidence>
<evidence type="ECO:0000259" key="18">
    <source>
        <dbReference type="SMART" id="SM00382"/>
    </source>
</evidence>
<feature type="binding site" evidence="15">
    <location>
        <position position="422"/>
    </location>
    <ligand>
        <name>Zn(2+)</name>
        <dbReference type="ChEBI" id="CHEBI:29105"/>
        <note>catalytic</note>
    </ligand>
</feature>
<dbReference type="EMBL" id="JAEDAL010000005">
    <property type="protein sequence ID" value="MBH9553343.1"/>
    <property type="molecule type" value="Genomic_DNA"/>
</dbReference>
<dbReference type="InterPro" id="IPR037219">
    <property type="entry name" value="Peptidase_M41-like"/>
</dbReference>
<keyword evidence="13 15" id="KW-0472">Membrane</keyword>
<dbReference type="Gene3D" id="1.10.8.60">
    <property type="match status" value="1"/>
</dbReference>
<comment type="similarity">
    <text evidence="14 15">In the central section; belongs to the AAA ATPase family.</text>
</comment>
<feature type="compositionally biased region" description="Low complexity" evidence="17">
    <location>
        <begin position="608"/>
        <end position="617"/>
    </location>
</feature>
<feature type="domain" description="AAA+ ATPase" evidence="18">
    <location>
        <begin position="192"/>
        <end position="331"/>
    </location>
</feature>
<feature type="binding site" evidence="15">
    <location>
        <position position="426"/>
    </location>
    <ligand>
        <name>Zn(2+)</name>
        <dbReference type="ChEBI" id="CHEBI:29105"/>
        <note>catalytic</note>
    </ligand>
</feature>
<evidence type="ECO:0000256" key="11">
    <source>
        <dbReference type="ARBA" id="ARBA00022989"/>
    </source>
</evidence>
<keyword evidence="5 15" id="KW-0812">Transmembrane</keyword>
<keyword evidence="10 15" id="KW-0067">ATP-binding</keyword>
<dbReference type="GO" id="GO:0005886">
    <property type="term" value="C:plasma membrane"/>
    <property type="evidence" value="ECO:0007669"/>
    <property type="project" value="UniProtKB-SubCell"/>
</dbReference>
<dbReference type="Gene3D" id="1.20.58.760">
    <property type="entry name" value="Peptidase M41"/>
    <property type="match status" value="1"/>
</dbReference>
<dbReference type="FunFam" id="1.10.8.60:FF:000001">
    <property type="entry name" value="ATP-dependent zinc metalloprotease FtsH"/>
    <property type="match status" value="1"/>
</dbReference>
<dbReference type="InterPro" id="IPR000642">
    <property type="entry name" value="Peptidase_M41"/>
</dbReference>
<dbReference type="InterPro" id="IPR005936">
    <property type="entry name" value="FtsH"/>
</dbReference>
<dbReference type="Pfam" id="PF06480">
    <property type="entry name" value="FtsH_ext"/>
    <property type="match status" value="1"/>
</dbReference>
<dbReference type="Pfam" id="PF00004">
    <property type="entry name" value="AAA"/>
    <property type="match status" value="1"/>
</dbReference>
<evidence type="ECO:0000256" key="15">
    <source>
        <dbReference type="HAMAP-Rule" id="MF_01458"/>
    </source>
</evidence>
<dbReference type="PROSITE" id="PS00674">
    <property type="entry name" value="AAA"/>
    <property type="match status" value="1"/>
</dbReference>
<dbReference type="Pfam" id="PF01434">
    <property type="entry name" value="Peptidase_M41"/>
    <property type="match status" value="1"/>
</dbReference>
<dbReference type="FunFam" id="3.40.50.300:FF:000001">
    <property type="entry name" value="ATP-dependent zinc metalloprotease FtsH"/>
    <property type="match status" value="1"/>
</dbReference>
<organism evidence="19 20">
    <name type="scientific">Inhella gelatinilytica</name>
    <dbReference type="NCBI Taxonomy" id="2795030"/>
    <lineage>
        <taxon>Bacteria</taxon>
        <taxon>Pseudomonadati</taxon>
        <taxon>Pseudomonadota</taxon>
        <taxon>Betaproteobacteria</taxon>
        <taxon>Burkholderiales</taxon>
        <taxon>Sphaerotilaceae</taxon>
        <taxon>Inhella</taxon>
    </lineage>
</organism>
<evidence type="ECO:0000256" key="10">
    <source>
        <dbReference type="ARBA" id="ARBA00022840"/>
    </source>
</evidence>
<accession>A0A931J0L8</accession>
<dbReference type="GO" id="GO:0006508">
    <property type="term" value="P:proteolysis"/>
    <property type="evidence" value="ECO:0007669"/>
    <property type="project" value="UniProtKB-KW"/>
</dbReference>
<reference evidence="19" key="1">
    <citation type="submission" date="2020-12" db="EMBL/GenBank/DDBJ databases">
        <title>The genome sequence of Inhella sp. 4Y17.</title>
        <authorList>
            <person name="Liu Y."/>
        </authorList>
    </citation>
    <scope>NUCLEOTIDE SEQUENCE</scope>
    <source>
        <strain evidence="19">4Y10</strain>
    </source>
</reference>
<keyword evidence="6 15" id="KW-0479">Metal-binding</keyword>
<feature type="region of interest" description="Disordered" evidence="17">
    <location>
        <begin position="598"/>
        <end position="632"/>
    </location>
</feature>
<dbReference type="Gene3D" id="3.40.50.300">
    <property type="entry name" value="P-loop containing nucleotide triphosphate hydrolases"/>
    <property type="match status" value="1"/>
</dbReference>
<evidence type="ECO:0000256" key="16">
    <source>
        <dbReference type="RuleBase" id="RU003651"/>
    </source>
</evidence>
<evidence type="ECO:0000256" key="4">
    <source>
        <dbReference type="ARBA" id="ARBA00022670"/>
    </source>
</evidence>